<dbReference type="SUPFAM" id="SSF51905">
    <property type="entry name" value="FAD/NAD(P)-binding domain"/>
    <property type="match status" value="2"/>
</dbReference>
<dbReference type="EMBL" id="MU404351">
    <property type="protein sequence ID" value="KAI1617318.1"/>
    <property type="molecule type" value="Genomic_DNA"/>
</dbReference>
<dbReference type="Pfam" id="PF00743">
    <property type="entry name" value="FMO-like"/>
    <property type="match status" value="2"/>
</dbReference>
<keyword evidence="4" id="KW-0274">FAD</keyword>
<dbReference type="InterPro" id="IPR050346">
    <property type="entry name" value="FMO-like"/>
</dbReference>
<evidence type="ECO:0000313" key="8">
    <source>
        <dbReference type="EMBL" id="KAI1617318.1"/>
    </source>
</evidence>
<dbReference type="FunFam" id="3.50.50.60:FF:000138">
    <property type="entry name" value="Flavin-containing monooxygenase"/>
    <property type="match status" value="1"/>
</dbReference>
<accession>A0AAN6IH65</accession>
<name>A0AAN6IH65_9EURO</name>
<evidence type="ECO:0000256" key="2">
    <source>
        <dbReference type="ARBA" id="ARBA00009183"/>
    </source>
</evidence>
<reference evidence="8" key="1">
    <citation type="journal article" date="2022" name="bioRxiv">
        <title>Deciphering the potential niche of two novel black yeast fungi from a biological soil crust based on their genomes, phenotypes, and melanin regulation.</title>
        <authorList>
            <consortium name="DOE Joint Genome Institute"/>
            <person name="Carr E.C."/>
            <person name="Barton Q."/>
            <person name="Grambo S."/>
            <person name="Sullivan M."/>
            <person name="Renfro C.M."/>
            <person name="Kuo A."/>
            <person name="Pangilinan J."/>
            <person name="Lipzen A."/>
            <person name="Keymanesh K."/>
            <person name="Savage E."/>
            <person name="Barry K."/>
            <person name="Grigoriev I.V."/>
            <person name="Riekhof W.R."/>
            <person name="Harris S.S."/>
        </authorList>
    </citation>
    <scope>NUCLEOTIDE SEQUENCE</scope>
    <source>
        <strain evidence="8">JF 03-4F</strain>
    </source>
</reference>
<keyword evidence="5" id="KW-0521">NADP</keyword>
<organism evidence="8 9">
    <name type="scientific">Exophiala viscosa</name>
    <dbReference type="NCBI Taxonomy" id="2486360"/>
    <lineage>
        <taxon>Eukaryota</taxon>
        <taxon>Fungi</taxon>
        <taxon>Dikarya</taxon>
        <taxon>Ascomycota</taxon>
        <taxon>Pezizomycotina</taxon>
        <taxon>Eurotiomycetes</taxon>
        <taxon>Chaetothyriomycetidae</taxon>
        <taxon>Chaetothyriales</taxon>
        <taxon>Herpotrichiellaceae</taxon>
        <taxon>Exophiala</taxon>
    </lineage>
</organism>
<evidence type="ECO:0000256" key="3">
    <source>
        <dbReference type="ARBA" id="ARBA00022630"/>
    </source>
</evidence>
<dbReference type="Pfam" id="PF13450">
    <property type="entry name" value="NAD_binding_8"/>
    <property type="match status" value="1"/>
</dbReference>
<dbReference type="InterPro" id="IPR020946">
    <property type="entry name" value="Flavin_mOase-like"/>
</dbReference>
<keyword evidence="7 8" id="KW-0503">Monooxygenase</keyword>
<evidence type="ECO:0000256" key="1">
    <source>
        <dbReference type="ARBA" id="ARBA00001974"/>
    </source>
</evidence>
<keyword evidence="9" id="KW-1185">Reference proteome</keyword>
<comment type="caution">
    <text evidence="8">The sequence shown here is derived from an EMBL/GenBank/DDBJ whole genome shotgun (WGS) entry which is preliminary data.</text>
</comment>
<evidence type="ECO:0000313" key="9">
    <source>
        <dbReference type="Proteomes" id="UP001203852"/>
    </source>
</evidence>
<evidence type="ECO:0000256" key="4">
    <source>
        <dbReference type="ARBA" id="ARBA00022827"/>
    </source>
</evidence>
<dbReference type="AlphaFoldDB" id="A0AAN6IH65"/>
<comment type="cofactor">
    <cofactor evidence="1">
        <name>FAD</name>
        <dbReference type="ChEBI" id="CHEBI:57692"/>
    </cofactor>
</comment>
<gene>
    <name evidence="8" type="ORF">EDD36DRAFT_462169</name>
</gene>
<dbReference type="GO" id="GO:0050661">
    <property type="term" value="F:NADP binding"/>
    <property type="evidence" value="ECO:0007669"/>
    <property type="project" value="InterPro"/>
</dbReference>
<sequence length="496" mass="55957">MTVPPIKSIAIIGAGASGAAAAAAFAAEACFDRIRVFERRETPGGTWIYDPGPKELPFVPGASPPDIDPPLTIPDTLPKTTAPSSQERFDRTPIYDDLTTNVPAIAMCLSDIPFPYGPFTPHWVPQQYISNYFSSHRTDSLLSLSTTVEDLSRIPAEKHSGRDSWKLVLRRHDAARNVDVWWEERFDAVILANGHYSVPIVPHVTGLDDYRKLFPGRVSHSKTYRNPEPYRNKKVVVIGNSASGHDITAALVGVAQAPIYQSRRSRSRWDGPTPPEGVEWKPVIKEFRPNGDVVFGDGSKLSSIDAVIYCTGYRPSFPFWNAKANGGPIYDYVKDGLIGTYQHTFFQKYPNLGIVGMPRVLTFRSFEYQAIALARFFAGRNALPLPPREAQQRWEKERWKLVKRERRKFHDIPWDDGETMDWLRLLFETAGLPLLEGQGKCPPVLGYETRWAIEHIKKYPDYGDGDGNNLRRTEDDGDESWTFLNHGDVKDSLHFI</sequence>
<dbReference type="Proteomes" id="UP001203852">
    <property type="component" value="Unassembled WGS sequence"/>
</dbReference>
<evidence type="ECO:0000256" key="6">
    <source>
        <dbReference type="ARBA" id="ARBA00023002"/>
    </source>
</evidence>
<dbReference type="PANTHER" id="PTHR23023">
    <property type="entry name" value="DIMETHYLANILINE MONOOXYGENASE"/>
    <property type="match status" value="1"/>
</dbReference>
<dbReference type="InterPro" id="IPR036188">
    <property type="entry name" value="FAD/NAD-bd_sf"/>
</dbReference>
<dbReference type="Gene3D" id="3.50.50.60">
    <property type="entry name" value="FAD/NAD(P)-binding domain"/>
    <property type="match status" value="2"/>
</dbReference>
<comment type="similarity">
    <text evidence="2">Belongs to the FMO family.</text>
</comment>
<keyword evidence="6" id="KW-0560">Oxidoreductase</keyword>
<keyword evidence="3" id="KW-0285">Flavoprotein</keyword>
<dbReference type="PRINTS" id="PR00370">
    <property type="entry name" value="FMOXYGENASE"/>
</dbReference>
<evidence type="ECO:0000256" key="5">
    <source>
        <dbReference type="ARBA" id="ARBA00022857"/>
    </source>
</evidence>
<dbReference type="GO" id="GO:0004499">
    <property type="term" value="F:N,N-dimethylaniline monooxygenase activity"/>
    <property type="evidence" value="ECO:0007669"/>
    <property type="project" value="InterPro"/>
</dbReference>
<evidence type="ECO:0000256" key="7">
    <source>
        <dbReference type="ARBA" id="ARBA00023033"/>
    </source>
</evidence>
<proteinExistence type="inferred from homology"/>
<dbReference type="GO" id="GO:0050660">
    <property type="term" value="F:flavin adenine dinucleotide binding"/>
    <property type="evidence" value="ECO:0007669"/>
    <property type="project" value="InterPro"/>
</dbReference>
<protein>
    <submittedName>
        <fullName evidence="8">Dimethylaniline monooxygenase (N-oxide forming)</fullName>
    </submittedName>
</protein>
<dbReference type="InterPro" id="IPR000960">
    <property type="entry name" value="Flavin_mOase"/>
</dbReference>